<accession>A0ABY9EC59</accession>
<keyword evidence="3" id="KW-1185">Reference proteome</keyword>
<protein>
    <recommendedName>
        <fullName evidence="4">Lipocalin-like domain-containing protein</fullName>
    </recommendedName>
</protein>
<keyword evidence="1" id="KW-0732">Signal</keyword>
<sequence length="154" mass="17023">MNIIKLLFSLLILVGSANAYPPERSIVFLHQVTREHLQWVSVSEQGGSAHLKIIDNTFCKINNHNCQSGASVAKELMITTGEFLALWELVNSQEMVVYRVDVSNQALVSSSFHGVMVGSGNTLDFTLRIPVDELKSKAANKLVVWFTRFAAATT</sequence>
<feature type="signal peptide" evidence="1">
    <location>
        <begin position="1"/>
        <end position="19"/>
    </location>
</feature>
<feature type="chain" id="PRO_5045466432" description="Lipocalin-like domain-containing protein" evidence="1">
    <location>
        <begin position="20"/>
        <end position="154"/>
    </location>
</feature>
<dbReference type="EMBL" id="CP098023">
    <property type="protein sequence ID" value="WKD50050.1"/>
    <property type="molecule type" value="Genomic_DNA"/>
</dbReference>
<name>A0ABY9EC59_9GAMM</name>
<evidence type="ECO:0000256" key="1">
    <source>
        <dbReference type="SAM" id="SignalP"/>
    </source>
</evidence>
<evidence type="ECO:0000313" key="3">
    <source>
        <dbReference type="Proteomes" id="UP001321520"/>
    </source>
</evidence>
<dbReference type="Proteomes" id="UP001321520">
    <property type="component" value="Chromosome"/>
</dbReference>
<gene>
    <name evidence="2" type="ORF">M8T91_01080</name>
</gene>
<organism evidence="2 3">
    <name type="scientific">Microbulbifer spongiae</name>
    <dbReference type="NCBI Taxonomy" id="2944933"/>
    <lineage>
        <taxon>Bacteria</taxon>
        <taxon>Pseudomonadati</taxon>
        <taxon>Pseudomonadota</taxon>
        <taxon>Gammaproteobacteria</taxon>
        <taxon>Cellvibrionales</taxon>
        <taxon>Microbulbiferaceae</taxon>
        <taxon>Microbulbifer</taxon>
    </lineage>
</organism>
<proteinExistence type="predicted"/>
<evidence type="ECO:0000313" key="2">
    <source>
        <dbReference type="EMBL" id="WKD50050.1"/>
    </source>
</evidence>
<evidence type="ECO:0008006" key="4">
    <source>
        <dbReference type="Google" id="ProtNLM"/>
    </source>
</evidence>
<dbReference type="RefSeq" id="WP_301415971.1">
    <property type="nucleotide sequence ID" value="NZ_CP098023.1"/>
</dbReference>
<reference evidence="2 3" key="1">
    <citation type="submission" date="2022-05" db="EMBL/GenBank/DDBJ databases">
        <title>Microbulbifer sp. nov., isolated from sponge.</title>
        <authorList>
            <person name="Gao L."/>
        </authorList>
    </citation>
    <scope>NUCLEOTIDE SEQUENCE [LARGE SCALE GENOMIC DNA]</scope>
    <source>
        <strain evidence="2 3">MI-G</strain>
    </source>
</reference>